<accession>A0A2T4CHG3</accession>
<evidence type="ECO:0000313" key="3">
    <source>
        <dbReference type="Proteomes" id="UP000240760"/>
    </source>
</evidence>
<organism evidence="2 3">
    <name type="scientific">Trichoderma longibrachiatum ATCC 18648</name>
    <dbReference type="NCBI Taxonomy" id="983965"/>
    <lineage>
        <taxon>Eukaryota</taxon>
        <taxon>Fungi</taxon>
        <taxon>Dikarya</taxon>
        <taxon>Ascomycota</taxon>
        <taxon>Pezizomycotina</taxon>
        <taxon>Sordariomycetes</taxon>
        <taxon>Hypocreomycetidae</taxon>
        <taxon>Hypocreales</taxon>
        <taxon>Hypocreaceae</taxon>
        <taxon>Trichoderma</taxon>
    </lineage>
</organism>
<feature type="chain" id="PRO_5015523356" evidence="1">
    <location>
        <begin position="33"/>
        <end position="153"/>
    </location>
</feature>
<keyword evidence="3" id="KW-1185">Reference proteome</keyword>
<protein>
    <submittedName>
        <fullName evidence="2">Uncharacterized protein</fullName>
    </submittedName>
</protein>
<evidence type="ECO:0000256" key="1">
    <source>
        <dbReference type="SAM" id="SignalP"/>
    </source>
</evidence>
<proteinExistence type="predicted"/>
<dbReference type="EMBL" id="KZ679126">
    <property type="protein sequence ID" value="PTB80974.1"/>
    <property type="molecule type" value="Genomic_DNA"/>
</dbReference>
<gene>
    <name evidence="2" type="ORF">M440DRAFT_1003917</name>
</gene>
<evidence type="ECO:0000313" key="2">
    <source>
        <dbReference type="EMBL" id="PTB80974.1"/>
    </source>
</evidence>
<name>A0A2T4CHG3_TRILO</name>
<sequence>MQNSRWRRFSLLFCPASLPCAAPCTYIHLTAGEETRTSSLVAGRVSYDVRGQQRLGFLPPPRTRMRAQSRDGLCWESIKQSNHSINQSPFVYYAREEGGRSHDMALVSETWYKKRLNTLPGKLSNFWLIANKGEKATNLDLGGRHIFWQTIPI</sequence>
<keyword evidence="1" id="KW-0732">Signal</keyword>
<reference evidence="2 3" key="1">
    <citation type="submission" date="2016-07" db="EMBL/GenBank/DDBJ databases">
        <title>Multiple horizontal gene transfer events from other fungi enriched the ability of initially mycotrophic Trichoderma (Ascomycota) to feed on dead plant biomass.</title>
        <authorList>
            <consortium name="DOE Joint Genome Institute"/>
            <person name="Aerts A."/>
            <person name="Atanasova L."/>
            <person name="Chenthamara K."/>
            <person name="Zhang J."/>
            <person name="Grujic M."/>
            <person name="Henrissat B."/>
            <person name="Kuo A."/>
            <person name="Salamov A."/>
            <person name="Lipzen A."/>
            <person name="Labutti K."/>
            <person name="Barry K."/>
            <person name="Miao Y."/>
            <person name="Rahimi M.J."/>
            <person name="Shen Q."/>
            <person name="Grigoriev I.V."/>
            <person name="Kubicek C.P."/>
            <person name="Druzhinina I.S."/>
        </authorList>
    </citation>
    <scope>NUCLEOTIDE SEQUENCE [LARGE SCALE GENOMIC DNA]</scope>
    <source>
        <strain evidence="2 3">ATCC 18648</strain>
    </source>
</reference>
<dbReference type="Proteomes" id="UP000240760">
    <property type="component" value="Unassembled WGS sequence"/>
</dbReference>
<dbReference type="AlphaFoldDB" id="A0A2T4CHG3"/>
<feature type="signal peptide" evidence="1">
    <location>
        <begin position="1"/>
        <end position="32"/>
    </location>
</feature>